<organism evidence="1 2">
    <name type="scientific">Caulobacter endophyticus</name>
    <dbReference type="NCBI Taxonomy" id="2172652"/>
    <lineage>
        <taxon>Bacteria</taxon>
        <taxon>Pseudomonadati</taxon>
        <taxon>Pseudomonadota</taxon>
        <taxon>Alphaproteobacteria</taxon>
        <taxon>Caulobacterales</taxon>
        <taxon>Caulobacteraceae</taxon>
        <taxon>Caulobacter</taxon>
    </lineage>
</organism>
<evidence type="ECO:0000313" key="1">
    <source>
        <dbReference type="EMBL" id="PVM82069.1"/>
    </source>
</evidence>
<name>A0A2T9JEH9_9CAUL</name>
<gene>
    <name evidence="1" type="ORF">DDF67_23960</name>
</gene>
<sequence>MTIPSAGPRAPTHAPSRPLFVPEGARGFTLAQAMAPGQHIETLCPCGDRAEFDARSWLDRGLGFQPLQDFSGRLRCPCGGRQAYFEVWPGDPGTSGLKMRSAASLYD</sequence>
<dbReference type="Proteomes" id="UP000245073">
    <property type="component" value="Unassembled WGS sequence"/>
</dbReference>
<comment type="caution">
    <text evidence="1">The sequence shown here is derived from an EMBL/GenBank/DDBJ whole genome shotgun (WGS) entry which is preliminary data.</text>
</comment>
<proteinExistence type="predicted"/>
<evidence type="ECO:0000313" key="2">
    <source>
        <dbReference type="Proteomes" id="UP000245073"/>
    </source>
</evidence>
<protein>
    <submittedName>
        <fullName evidence="1">Uncharacterized protein</fullName>
    </submittedName>
</protein>
<reference evidence="1 2" key="1">
    <citation type="submission" date="2018-04" db="EMBL/GenBank/DDBJ databases">
        <title>The genome sequence of Caulobacter sp. 744.</title>
        <authorList>
            <person name="Gao J."/>
            <person name="Sun J."/>
        </authorList>
    </citation>
    <scope>NUCLEOTIDE SEQUENCE [LARGE SCALE GENOMIC DNA]</scope>
    <source>
        <strain evidence="1 2">774</strain>
    </source>
</reference>
<dbReference type="EMBL" id="QDKQ01000077">
    <property type="protein sequence ID" value="PVM82069.1"/>
    <property type="molecule type" value="Genomic_DNA"/>
</dbReference>
<keyword evidence="2" id="KW-1185">Reference proteome</keyword>
<accession>A0A2T9JEH9</accession>
<dbReference type="OrthoDB" id="7188946at2"/>
<dbReference type="AlphaFoldDB" id="A0A2T9JEH9"/>
<dbReference type="RefSeq" id="WP_109455257.1">
    <property type="nucleotide sequence ID" value="NZ_QDKQ01000077.1"/>
</dbReference>